<organism evidence="1 2">
    <name type="scientific">Solanum stoloniferum</name>
    <dbReference type="NCBI Taxonomy" id="62892"/>
    <lineage>
        <taxon>Eukaryota</taxon>
        <taxon>Viridiplantae</taxon>
        <taxon>Streptophyta</taxon>
        <taxon>Embryophyta</taxon>
        <taxon>Tracheophyta</taxon>
        <taxon>Spermatophyta</taxon>
        <taxon>Magnoliopsida</taxon>
        <taxon>eudicotyledons</taxon>
        <taxon>Gunneridae</taxon>
        <taxon>Pentapetalae</taxon>
        <taxon>asterids</taxon>
        <taxon>lamiids</taxon>
        <taxon>Solanales</taxon>
        <taxon>Solanaceae</taxon>
        <taxon>Solanoideae</taxon>
        <taxon>Solaneae</taxon>
        <taxon>Solanum</taxon>
    </lineage>
</organism>
<keyword evidence="2" id="KW-1185">Reference proteome</keyword>
<accession>A0ABD2URG9</accession>
<evidence type="ECO:0000313" key="1">
    <source>
        <dbReference type="EMBL" id="KAL3371444.1"/>
    </source>
</evidence>
<protein>
    <submittedName>
        <fullName evidence="1">Uncharacterized protein</fullName>
    </submittedName>
</protein>
<name>A0ABD2URG9_9SOLN</name>
<evidence type="ECO:0000313" key="2">
    <source>
        <dbReference type="Proteomes" id="UP001627284"/>
    </source>
</evidence>
<dbReference type="AlphaFoldDB" id="A0ABD2URG9"/>
<proteinExistence type="predicted"/>
<dbReference type="EMBL" id="JBJKTR010000004">
    <property type="protein sequence ID" value="KAL3371444.1"/>
    <property type="molecule type" value="Genomic_DNA"/>
</dbReference>
<gene>
    <name evidence="1" type="ORF">AABB24_008139</name>
</gene>
<comment type="caution">
    <text evidence="1">The sequence shown here is derived from an EMBL/GenBank/DDBJ whole genome shotgun (WGS) entry which is preliminary data.</text>
</comment>
<dbReference type="Proteomes" id="UP001627284">
    <property type="component" value="Unassembled WGS sequence"/>
</dbReference>
<sequence length="113" mass="13154">MGFNNFECQIQIFGSPNFAYIRDVLPHSKIMDERPKVIHKTGKNPRIAQKKQKSQPLQVLLEFEFFFLVLRFSVLTLSLEEVLSWNLDVEALVCCPRKGTYLLLFLLYLVGCE</sequence>
<reference evidence="1 2" key="1">
    <citation type="submission" date="2024-05" db="EMBL/GenBank/DDBJ databases">
        <title>De novo assembly of an allotetraploid wild potato.</title>
        <authorList>
            <person name="Hosaka A.J."/>
        </authorList>
    </citation>
    <scope>NUCLEOTIDE SEQUENCE [LARGE SCALE GENOMIC DNA]</scope>
    <source>
        <tissue evidence="1">Young leaves</tissue>
    </source>
</reference>